<reference evidence="1" key="1">
    <citation type="submission" date="2024-02" db="EMBL/GenBank/DDBJ databases">
        <title>Metagenome Assembled Genome of Zalaria obscura JY119.</title>
        <authorList>
            <person name="Vighnesh L."/>
            <person name="Jagadeeshwari U."/>
            <person name="Venkata Ramana C."/>
            <person name="Sasikala C."/>
        </authorList>
    </citation>
    <scope>NUCLEOTIDE SEQUENCE</scope>
    <source>
        <strain evidence="1">JY119</strain>
    </source>
</reference>
<evidence type="ECO:0000313" key="2">
    <source>
        <dbReference type="Proteomes" id="UP001320706"/>
    </source>
</evidence>
<comment type="caution">
    <text evidence="1">The sequence shown here is derived from an EMBL/GenBank/DDBJ whole genome shotgun (WGS) entry which is preliminary data.</text>
</comment>
<name>A0ACC3S352_9PEZI</name>
<keyword evidence="2" id="KW-1185">Reference proteome</keyword>
<protein>
    <submittedName>
        <fullName evidence="1">Uncharacterized protein</fullName>
    </submittedName>
</protein>
<dbReference type="EMBL" id="JAMKPW020000044">
    <property type="protein sequence ID" value="KAK8192699.1"/>
    <property type="molecule type" value="Genomic_DNA"/>
</dbReference>
<evidence type="ECO:0000313" key="1">
    <source>
        <dbReference type="EMBL" id="KAK8192699.1"/>
    </source>
</evidence>
<gene>
    <name evidence="1" type="ORF">M8818_007871</name>
</gene>
<dbReference type="Proteomes" id="UP001320706">
    <property type="component" value="Unassembled WGS sequence"/>
</dbReference>
<organism evidence="1 2">
    <name type="scientific">Zalaria obscura</name>
    <dbReference type="NCBI Taxonomy" id="2024903"/>
    <lineage>
        <taxon>Eukaryota</taxon>
        <taxon>Fungi</taxon>
        <taxon>Dikarya</taxon>
        <taxon>Ascomycota</taxon>
        <taxon>Pezizomycotina</taxon>
        <taxon>Dothideomycetes</taxon>
        <taxon>Dothideomycetidae</taxon>
        <taxon>Dothideales</taxon>
        <taxon>Zalariaceae</taxon>
        <taxon>Zalaria</taxon>
    </lineage>
</organism>
<sequence length="682" mass="73184">MTISAPLVWALFSAMLGIAFAVPYEEYILAPASRTLHPVAVYQDKVNGTVTGADTLAGDSLGSAFFQGVSAVTYDFGKNIGGIVSLTVGNVDRGQYIGLTYTESSLWISGIGSDATANYGMDEPLWFQPTGPGVYTVDRSHERGGFRYLSLVHNTTGDIEVTQVTTHFTAMPHWAEDQLKNYTGYFHCDDELLNRIFYAGAYTDQLCTIDPHYGDALVHLDLADAAANQAPLQTWYSNTTITNGSSALVDGAKRDRLVWPGDMSIAVPAIALSTYDLVTIANSLDSLYLLQNKTTGLLPYAGVPFPLSTWSATYHLYSLIGVADYYLYSGNLTYVADKWDQWKFGLNFSLGFIDSSGLMNVTSPNDWLRFGMGGHNIEANSILYYTINQGISLAQALNDTSVISRWQAYAAGVKSSANNLLWNSTAGMYHDNETTTLMPQDGNSWAIVSNLTETASQRRAISANLAARWTAYGAPAVEAANAVSPFISGFELDAHLLAGNTSAALALMRLEWGFMLDDPRMTNSTFIEGYEDNGVLHYAPYSDDPRISHAHGWATGPTSTLVEYIAGIQILSAGGQTWRVAPKLGDLTTVDAGFSTTLGSFSAQPNATGSGGVDVDFSTPRGTLGTVAVPYPSCAGVLTLKEVNGACGDVTVDVEKDTGSGGDIEIDGLIGGVWQLRFSCSN</sequence>
<accession>A0ACC3S352</accession>
<proteinExistence type="predicted"/>